<keyword evidence="2" id="KW-0238">DNA-binding</keyword>
<comment type="caution">
    <text evidence="5">The sequence shown here is derived from an EMBL/GenBank/DDBJ whole genome shotgun (WGS) entry which is preliminary data.</text>
</comment>
<keyword evidence="6" id="KW-1185">Reference proteome</keyword>
<dbReference type="PANTHER" id="PTHR30055">
    <property type="entry name" value="HTH-TYPE TRANSCRIPTIONAL REGULATOR RUTR"/>
    <property type="match status" value="1"/>
</dbReference>
<dbReference type="AlphaFoldDB" id="A0A840F4C4"/>
<dbReference type="Pfam" id="PF00440">
    <property type="entry name" value="TetR_N"/>
    <property type="match status" value="1"/>
</dbReference>
<evidence type="ECO:0000256" key="1">
    <source>
        <dbReference type="ARBA" id="ARBA00023015"/>
    </source>
</evidence>
<evidence type="ECO:0000256" key="2">
    <source>
        <dbReference type="ARBA" id="ARBA00023125"/>
    </source>
</evidence>
<dbReference type="GO" id="GO:0000976">
    <property type="term" value="F:transcription cis-regulatory region binding"/>
    <property type="evidence" value="ECO:0007669"/>
    <property type="project" value="TreeGrafter"/>
</dbReference>
<feature type="domain" description="HTH tetR-type" evidence="4">
    <location>
        <begin position="13"/>
        <end position="60"/>
    </location>
</feature>
<dbReference type="SUPFAM" id="SSF46689">
    <property type="entry name" value="Homeodomain-like"/>
    <property type="match status" value="1"/>
</dbReference>
<gene>
    <name evidence="5" type="ORF">BKA16_000969</name>
</gene>
<dbReference type="InterPro" id="IPR001647">
    <property type="entry name" value="HTH_TetR"/>
</dbReference>
<evidence type="ECO:0000259" key="4">
    <source>
        <dbReference type="Pfam" id="PF00440"/>
    </source>
</evidence>
<dbReference type="InterPro" id="IPR050109">
    <property type="entry name" value="HTH-type_TetR-like_transc_reg"/>
</dbReference>
<keyword evidence="1" id="KW-0805">Transcription regulation</keyword>
<keyword evidence="3" id="KW-0804">Transcription</keyword>
<evidence type="ECO:0000313" key="5">
    <source>
        <dbReference type="EMBL" id="MBB4134417.1"/>
    </source>
</evidence>
<dbReference type="EMBL" id="JACIFP010000001">
    <property type="protein sequence ID" value="MBB4134417.1"/>
    <property type="molecule type" value="Genomic_DNA"/>
</dbReference>
<evidence type="ECO:0000313" key="6">
    <source>
        <dbReference type="Proteomes" id="UP000551501"/>
    </source>
</evidence>
<dbReference type="GO" id="GO:0003700">
    <property type="term" value="F:DNA-binding transcription factor activity"/>
    <property type="evidence" value="ECO:0007669"/>
    <property type="project" value="TreeGrafter"/>
</dbReference>
<sequence length="212" mass="23571">MRRDRSDETRVALLSAAERLFAERGLDAVSNRQISEAAGQANNYAVGYHFGSRTDLLTALLESHQEPLDVIRARTVDEIGDEPELRDWLRCLVRPQLEYIGTRPGLCYFGQFWLAMATAPSAAELLYREAAKSQPLVTTLNGMYGSLPALPEEAIRVRNLMSQNSLIATYADFERRRNELGASDSSSWQGFSDSMVDGLLGLWLAPASSDRV</sequence>
<dbReference type="Gene3D" id="1.10.357.10">
    <property type="entry name" value="Tetracycline Repressor, domain 2"/>
    <property type="match status" value="1"/>
</dbReference>
<evidence type="ECO:0000256" key="3">
    <source>
        <dbReference type="ARBA" id="ARBA00023163"/>
    </source>
</evidence>
<name>A0A840F4C4_9ACTN</name>
<dbReference type="PANTHER" id="PTHR30055:SF234">
    <property type="entry name" value="HTH-TYPE TRANSCRIPTIONAL REGULATOR BETI"/>
    <property type="match status" value="1"/>
</dbReference>
<protein>
    <submittedName>
        <fullName evidence="5">AcrR family transcriptional regulator</fullName>
    </submittedName>
</protein>
<dbReference type="Proteomes" id="UP000551501">
    <property type="component" value="Unassembled WGS sequence"/>
</dbReference>
<organism evidence="5 6">
    <name type="scientific">Gordonia humi</name>
    <dbReference type="NCBI Taxonomy" id="686429"/>
    <lineage>
        <taxon>Bacteria</taxon>
        <taxon>Bacillati</taxon>
        <taxon>Actinomycetota</taxon>
        <taxon>Actinomycetes</taxon>
        <taxon>Mycobacteriales</taxon>
        <taxon>Gordoniaceae</taxon>
        <taxon>Gordonia</taxon>
    </lineage>
</organism>
<accession>A0A840F4C4</accession>
<reference evidence="5 6" key="1">
    <citation type="submission" date="2020-08" db="EMBL/GenBank/DDBJ databases">
        <title>Sequencing the genomes of 1000 actinobacteria strains.</title>
        <authorList>
            <person name="Klenk H.-P."/>
        </authorList>
    </citation>
    <scope>NUCLEOTIDE SEQUENCE [LARGE SCALE GENOMIC DNA]</scope>
    <source>
        <strain evidence="5 6">DSM 45298</strain>
    </source>
</reference>
<proteinExistence type="predicted"/>
<dbReference type="InterPro" id="IPR009057">
    <property type="entry name" value="Homeodomain-like_sf"/>
</dbReference>